<name>A0ABU8BZQ9_9RHOB</name>
<dbReference type="Proteomes" id="UP001431963">
    <property type="component" value="Unassembled WGS sequence"/>
</dbReference>
<keyword evidence="2" id="KW-0238">DNA-binding</keyword>
<dbReference type="Pfam" id="PF12625">
    <property type="entry name" value="Arabinose_bd"/>
    <property type="match status" value="1"/>
</dbReference>
<feature type="domain" description="HTH araC/xylS-type" evidence="4">
    <location>
        <begin position="244"/>
        <end position="324"/>
    </location>
</feature>
<dbReference type="Gene3D" id="1.10.10.60">
    <property type="entry name" value="Homeodomain-like"/>
    <property type="match status" value="1"/>
</dbReference>
<dbReference type="InterPro" id="IPR009057">
    <property type="entry name" value="Homeodomain-like_sf"/>
</dbReference>
<evidence type="ECO:0000256" key="1">
    <source>
        <dbReference type="ARBA" id="ARBA00023015"/>
    </source>
</evidence>
<evidence type="ECO:0000313" key="6">
    <source>
        <dbReference type="Proteomes" id="UP001431963"/>
    </source>
</evidence>
<proteinExistence type="predicted"/>
<organism evidence="5 6">
    <name type="scientific">Gemmobacter denitrificans</name>
    <dbReference type="NCBI Taxonomy" id="3123040"/>
    <lineage>
        <taxon>Bacteria</taxon>
        <taxon>Pseudomonadati</taxon>
        <taxon>Pseudomonadota</taxon>
        <taxon>Alphaproteobacteria</taxon>
        <taxon>Rhodobacterales</taxon>
        <taxon>Paracoccaceae</taxon>
        <taxon>Gemmobacter</taxon>
    </lineage>
</organism>
<evidence type="ECO:0000313" key="5">
    <source>
        <dbReference type="EMBL" id="MEH7830193.1"/>
    </source>
</evidence>
<protein>
    <submittedName>
        <fullName evidence="5">AraC family transcriptional regulator</fullName>
    </submittedName>
</protein>
<dbReference type="SUPFAM" id="SSF46689">
    <property type="entry name" value="Homeodomain-like"/>
    <property type="match status" value="1"/>
</dbReference>
<reference evidence="5" key="1">
    <citation type="submission" date="2024-02" db="EMBL/GenBank/DDBJ databases">
        <title>Genome sequences of strain Gemmobacter sp. JM10B15.</title>
        <authorList>
            <person name="Zhang M."/>
        </authorList>
    </citation>
    <scope>NUCLEOTIDE SEQUENCE</scope>
    <source>
        <strain evidence="5">JM10B15</strain>
    </source>
</reference>
<dbReference type="InterPro" id="IPR032687">
    <property type="entry name" value="AraC-type_N"/>
</dbReference>
<evidence type="ECO:0000259" key="4">
    <source>
        <dbReference type="PROSITE" id="PS01124"/>
    </source>
</evidence>
<dbReference type="EMBL" id="JBALHR010000018">
    <property type="protein sequence ID" value="MEH7830193.1"/>
    <property type="molecule type" value="Genomic_DNA"/>
</dbReference>
<accession>A0ABU8BZQ9</accession>
<evidence type="ECO:0000256" key="2">
    <source>
        <dbReference type="ARBA" id="ARBA00023125"/>
    </source>
</evidence>
<dbReference type="InterPro" id="IPR018060">
    <property type="entry name" value="HTH_AraC"/>
</dbReference>
<keyword evidence="6" id="KW-1185">Reference proteome</keyword>
<dbReference type="SMART" id="SM00342">
    <property type="entry name" value="HTH_ARAC"/>
    <property type="match status" value="1"/>
</dbReference>
<keyword evidence="3" id="KW-0804">Transcription</keyword>
<dbReference type="PANTHER" id="PTHR47894:SF1">
    <property type="entry name" value="HTH-TYPE TRANSCRIPTIONAL REGULATOR VQSM"/>
    <property type="match status" value="1"/>
</dbReference>
<evidence type="ECO:0000256" key="3">
    <source>
        <dbReference type="ARBA" id="ARBA00023163"/>
    </source>
</evidence>
<dbReference type="PANTHER" id="PTHR47894">
    <property type="entry name" value="HTH-TYPE TRANSCRIPTIONAL REGULATOR GADX"/>
    <property type="match status" value="1"/>
</dbReference>
<dbReference type="Pfam" id="PF12833">
    <property type="entry name" value="HTH_18"/>
    <property type="match status" value="1"/>
</dbReference>
<keyword evidence="1" id="KW-0805">Transcription regulation</keyword>
<sequence>MERRMIAPGFVTDAADCLKAAGHDPAPLLAGLGIASGQAVGHLVYGQMWRAMAAAMQDEFFGLAARPMRPGSFVLMAQAALPAGRLDRALRRAVSFLRVVLDDPAGELRVVGGEAEIVLRDAGPLRPAFAYRTYWLVLMGLACWLVGRRIPLIRVDFACAAPENRSEYGQFFGAPVQFGQPVSRLRFDARYLALPVVRDEAALAGFLRGAPANFLLGYRQYHGLAARVTARLRSLPMADWPGPEALAAELGLAPATLRRRLKAEGQSFAAIRDRLRLTRAQDLLAGSPLSVAGVAAELGYSEPSAFHRAFLGWTGLPPGAWRDQARKNLRLRGEGALG</sequence>
<gene>
    <name evidence="5" type="ORF">V6590_18740</name>
</gene>
<comment type="caution">
    <text evidence="5">The sequence shown here is derived from an EMBL/GenBank/DDBJ whole genome shotgun (WGS) entry which is preliminary data.</text>
</comment>
<dbReference type="PROSITE" id="PS01124">
    <property type="entry name" value="HTH_ARAC_FAMILY_2"/>
    <property type="match status" value="1"/>
</dbReference>
<dbReference type="RefSeq" id="WP_335425225.1">
    <property type="nucleotide sequence ID" value="NZ_JBALHR010000018.1"/>
</dbReference>